<comment type="caution">
    <text evidence="1">The sequence shown here is derived from an EMBL/GenBank/DDBJ whole genome shotgun (WGS) entry which is preliminary data.</text>
</comment>
<evidence type="ECO:0000313" key="2">
    <source>
        <dbReference type="Proteomes" id="UP000274822"/>
    </source>
</evidence>
<proteinExistence type="predicted"/>
<protein>
    <submittedName>
        <fullName evidence="1">Uncharacterized protein</fullName>
    </submittedName>
</protein>
<gene>
    <name evidence="1" type="ORF">BC938DRAFT_481163</name>
</gene>
<dbReference type="Proteomes" id="UP000274822">
    <property type="component" value="Unassembled WGS sequence"/>
</dbReference>
<keyword evidence="2" id="KW-1185">Reference proteome</keyword>
<reference evidence="1 2" key="1">
    <citation type="journal article" date="2018" name="New Phytol.">
        <title>Phylogenomics of Endogonaceae and evolution of mycorrhizas within Mucoromycota.</title>
        <authorList>
            <person name="Chang Y."/>
            <person name="Desiro A."/>
            <person name="Na H."/>
            <person name="Sandor L."/>
            <person name="Lipzen A."/>
            <person name="Clum A."/>
            <person name="Barry K."/>
            <person name="Grigoriev I.V."/>
            <person name="Martin F.M."/>
            <person name="Stajich J.E."/>
            <person name="Smith M.E."/>
            <person name="Bonito G."/>
            <person name="Spatafora J.W."/>
        </authorList>
    </citation>
    <scope>NUCLEOTIDE SEQUENCE [LARGE SCALE GENOMIC DNA]</scope>
    <source>
        <strain evidence="1 2">AD002</strain>
    </source>
</reference>
<sequence>MENQHDGIGLEKEKSETRNPIKISHLVITTATITQYFSSTPAEHIFKYFDELELESWDNSGQLAAFSYNVYILTRRYENAYQYHNIFGPLAKMEADYDKKTERITGCGPGHHYEQFPVVDDTYIFQRY</sequence>
<organism evidence="1 2">
    <name type="scientific">Jimgerdemannia flammicorona</name>
    <dbReference type="NCBI Taxonomy" id="994334"/>
    <lineage>
        <taxon>Eukaryota</taxon>
        <taxon>Fungi</taxon>
        <taxon>Fungi incertae sedis</taxon>
        <taxon>Mucoromycota</taxon>
        <taxon>Mucoromycotina</taxon>
        <taxon>Endogonomycetes</taxon>
        <taxon>Endogonales</taxon>
        <taxon>Endogonaceae</taxon>
        <taxon>Jimgerdemannia</taxon>
    </lineage>
</organism>
<name>A0A433QGU8_9FUNG</name>
<evidence type="ECO:0000313" key="1">
    <source>
        <dbReference type="EMBL" id="RUS29013.1"/>
    </source>
</evidence>
<accession>A0A433QGU8</accession>
<dbReference type="AlphaFoldDB" id="A0A433QGU8"/>
<dbReference type="EMBL" id="RBNJ01005770">
    <property type="protein sequence ID" value="RUS29013.1"/>
    <property type="molecule type" value="Genomic_DNA"/>
</dbReference>